<evidence type="ECO:0000313" key="2">
    <source>
        <dbReference type="EMBL" id="KAE8359175.1"/>
    </source>
</evidence>
<feature type="compositionally biased region" description="Polar residues" evidence="1">
    <location>
        <begin position="1"/>
        <end position="24"/>
    </location>
</feature>
<evidence type="ECO:0000256" key="1">
    <source>
        <dbReference type="SAM" id="MobiDB-lite"/>
    </source>
</evidence>
<protein>
    <submittedName>
        <fullName evidence="2">Uncharacterized protein</fullName>
    </submittedName>
</protein>
<feature type="region of interest" description="Disordered" evidence="1">
    <location>
        <begin position="1"/>
        <end position="33"/>
    </location>
</feature>
<keyword evidence="3" id="KW-1185">Reference proteome</keyword>
<evidence type="ECO:0000313" key="3">
    <source>
        <dbReference type="Proteomes" id="UP000326268"/>
    </source>
</evidence>
<dbReference type="Proteomes" id="UP000326268">
    <property type="component" value="Unassembled WGS sequence"/>
</dbReference>
<dbReference type="OrthoDB" id="539213at2759"/>
<sequence length="265" mass="29069">MSTSIAMSAESLNSQTKNDAQCQTGKAPHEHVGDAAQPIVPRQSAPSTVAPDRGTTVTQQKVLHCLSIMDKYVDGNSACGRWQTSPTFMASLQNSDWLAQITTVTILLKGEQVKTGFQLQTGCFDTYKANIKAESPLLTSKTFMATFQLMSISPNLGIYLTLDSEAFANCSDLFLGCFLNLMKQHTTGRMFLLSPATFSQYQELTRMSKGDEAMPLLGHQHVLQCGSGELPPAATRPEILSLYPLHLARIKVIKQEPVMINYLSF</sequence>
<dbReference type="EMBL" id="ML737842">
    <property type="protein sequence ID" value="KAE8359175.1"/>
    <property type="molecule type" value="Genomic_DNA"/>
</dbReference>
<accession>A0A5N6ZP09</accession>
<dbReference type="AlphaFoldDB" id="A0A5N6ZP09"/>
<dbReference type="GeneID" id="43659306"/>
<organism evidence="2 3">
    <name type="scientific">Aspergillus caelatus</name>
    <dbReference type="NCBI Taxonomy" id="61420"/>
    <lineage>
        <taxon>Eukaryota</taxon>
        <taxon>Fungi</taxon>
        <taxon>Dikarya</taxon>
        <taxon>Ascomycota</taxon>
        <taxon>Pezizomycotina</taxon>
        <taxon>Eurotiomycetes</taxon>
        <taxon>Eurotiomycetidae</taxon>
        <taxon>Eurotiales</taxon>
        <taxon>Aspergillaceae</taxon>
        <taxon>Aspergillus</taxon>
        <taxon>Aspergillus subgen. Circumdati</taxon>
    </lineage>
</organism>
<proteinExistence type="predicted"/>
<reference evidence="2 3" key="1">
    <citation type="submission" date="2019-04" db="EMBL/GenBank/DDBJ databases">
        <title>Friends and foes A comparative genomics studyof 23 Aspergillus species from section Flavi.</title>
        <authorList>
            <consortium name="DOE Joint Genome Institute"/>
            <person name="Kjaerbolling I."/>
            <person name="Vesth T."/>
            <person name="Frisvad J.C."/>
            <person name="Nybo J.L."/>
            <person name="Theobald S."/>
            <person name="Kildgaard S."/>
            <person name="Isbrandt T."/>
            <person name="Kuo A."/>
            <person name="Sato A."/>
            <person name="Lyhne E.K."/>
            <person name="Kogle M.E."/>
            <person name="Wiebenga A."/>
            <person name="Kun R.S."/>
            <person name="Lubbers R.J."/>
            <person name="Makela M.R."/>
            <person name="Barry K."/>
            <person name="Chovatia M."/>
            <person name="Clum A."/>
            <person name="Daum C."/>
            <person name="Haridas S."/>
            <person name="He G."/>
            <person name="LaButti K."/>
            <person name="Lipzen A."/>
            <person name="Mondo S."/>
            <person name="Riley R."/>
            <person name="Salamov A."/>
            <person name="Simmons B.A."/>
            <person name="Magnuson J.K."/>
            <person name="Henrissat B."/>
            <person name="Mortensen U.H."/>
            <person name="Larsen T.O."/>
            <person name="Devries R.P."/>
            <person name="Grigoriev I.V."/>
            <person name="Machida M."/>
            <person name="Baker S.E."/>
            <person name="Andersen M.R."/>
        </authorList>
    </citation>
    <scope>NUCLEOTIDE SEQUENCE [LARGE SCALE GENOMIC DNA]</scope>
    <source>
        <strain evidence="2 3">CBS 763.97</strain>
    </source>
</reference>
<name>A0A5N6ZP09_9EURO</name>
<dbReference type="RefSeq" id="XP_031922256.1">
    <property type="nucleotide sequence ID" value="XM_032074860.1"/>
</dbReference>
<gene>
    <name evidence="2" type="ORF">BDV27DRAFT_168778</name>
</gene>